<accession>A0A2N0Z2D5</accession>
<name>A0A2N0Z2D5_9BACI</name>
<dbReference type="InterPro" id="IPR009910">
    <property type="entry name" value="DUF1450"/>
</dbReference>
<evidence type="ECO:0000313" key="1">
    <source>
        <dbReference type="EMBL" id="PKG23649.1"/>
    </source>
</evidence>
<protein>
    <submittedName>
        <fullName evidence="1">Uncharacterized protein</fullName>
    </submittedName>
</protein>
<dbReference type="EMBL" id="PISE01000022">
    <property type="protein sequence ID" value="PKG23649.1"/>
    <property type="molecule type" value="Genomic_DNA"/>
</dbReference>
<evidence type="ECO:0000313" key="2">
    <source>
        <dbReference type="Proteomes" id="UP000233375"/>
    </source>
</evidence>
<gene>
    <name evidence="1" type="ORF">CWS01_11525</name>
</gene>
<comment type="caution">
    <text evidence="1">The sequence shown here is derived from an EMBL/GenBank/DDBJ whole genome shotgun (WGS) entry which is preliminary data.</text>
</comment>
<sequence length="94" mass="10421">MKKDTICCIKEVRNLFKPIIEFCLSNLSSGSQAAKEVLESDENLDVLDYGCLGLCGQCGESLFALVNGEVVTGETTEELVKNVYTFIEEDPFFK</sequence>
<keyword evidence="2" id="KW-1185">Reference proteome</keyword>
<dbReference type="NCBIfam" id="NF010190">
    <property type="entry name" value="PRK13669.1"/>
    <property type="match status" value="1"/>
</dbReference>
<reference evidence="1 2" key="1">
    <citation type="journal article" date="2003" name="Int. J. Syst. Evol. Microbiol.">
        <title>Bacillus nealsonii sp. nov., isolated from a spacecraft-assembly facility, whose spores are gamma-radiation resistant.</title>
        <authorList>
            <person name="Venkateswaran K."/>
            <person name="Kempf M."/>
            <person name="Chen F."/>
            <person name="Satomi M."/>
            <person name="Nicholson W."/>
            <person name="Kern R."/>
        </authorList>
    </citation>
    <scope>NUCLEOTIDE SEQUENCE [LARGE SCALE GENOMIC DNA]</scope>
    <source>
        <strain evidence="1 2">FO-92</strain>
    </source>
</reference>
<dbReference type="Proteomes" id="UP000233375">
    <property type="component" value="Unassembled WGS sequence"/>
</dbReference>
<organism evidence="1 2">
    <name type="scientific">Niallia nealsonii</name>
    <dbReference type="NCBI Taxonomy" id="115979"/>
    <lineage>
        <taxon>Bacteria</taxon>
        <taxon>Bacillati</taxon>
        <taxon>Bacillota</taxon>
        <taxon>Bacilli</taxon>
        <taxon>Bacillales</taxon>
        <taxon>Bacillaceae</taxon>
        <taxon>Niallia</taxon>
    </lineage>
</organism>
<proteinExistence type="predicted"/>
<dbReference type="Pfam" id="PF07293">
    <property type="entry name" value="DUF1450"/>
    <property type="match status" value="1"/>
</dbReference>
<dbReference type="AlphaFoldDB" id="A0A2N0Z2D5"/>
<dbReference type="OrthoDB" id="1684419at2"/>